<evidence type="ECO:0000256" key="2">
    <source>
        <dbReference type="ARBA" id="ARBA00017589"/>
    </source>
</evidence>
<evidence type="ECO:0000256" key="1">
    <source>
        <dbReference type="ARBA" id="ARBA00004123"/>
    </source>
</evidence>
<feature type="compositionally biased region" description="Basic and acidic residues" evidence="5">
    <location>
        <begin position="387"/>
        <end position="399"/>
    </location>
</feature>
<dbReference type="GO" id="GO:0003887">
    <property type="term" value="F:DNA-directed DNA polymerase activity"/>
    <property type="evidence" value="ECO:0007669"/>
    <property type="project" value="TreeGrafter"/>
</dbReference>
<feature type="compositionally biased region" description="Low complexity" evidence="5">
    <location>
        <begin position="515"/>
        <end position="524"/>
    </location>
</feature>
<dbReference type="GO" id="GO:1904161">
    <property type="term" value="P:DNA synthesis involved in UV-damage excision repair"/>
    <property type="evidence" value="ECO:0007669"/>
    <property type="project" value="TreeGrafter"/>
</dbReference>
<protein>
    <recommendedName>
        <fullName evidence="2">DNA polymerase delta subunit 3</fullName>
    </recommendedName>
</protein>
<evidence type="ECO:0000256" key="5">
    <source>
        <dbReference type="SAM" id="MobiDB-lite"/>
    </source>
</evidence>
<feature type="region of interest" description="Disordered" evidence="5">
    <location>
        <begin position="357"/>
        <end position="399"/>
    </location>
</feature>
<feature type="region of interest" description="Disordered" evidence="5">
    <location>
        <begin position="495"/>
        <end position="542"/>
    </location>
</feature>
<dbReference type="Pfam" id="PF09507">
    <property type="entry name" value="CDC27"/>
    <property type="match status" value="1"/>
</dbReference>
<dbReference type="PANTHER" id="PTHR17598">
    <property type="entry name" value="DNA POLYMERASE DELTA SUBUNIT 3"/>
    <property type="match status" value="1"/>
</dbReference>
<feature type="region of interest" description="Disordered" evidence="5">
    <location>
        <begin position="424"/>
        <end position="448"/>
    </location>
</feature>
<feature type="compositionally biased region" description="Basic and acidic residues" evidence="5">
    <location>
        <begin position="242"/>
        <end position="257"/>
    </location>
</feature>
<keyword evidence="4" id="KW-0539">Nucleus</keyword>
<dbReference type="AlphaFoldDB" id="A0A978UD37"/>
<gene>
    <name evidence="6" type="ORF">FEM48_Zijuj12G0116500</name>
</gene>
<feature type="compositionally biased region" description="Polar residues" evidence="5">
    <location>
        <begin position="260"/>
        <end position="269"/>
    </location>
</feature>
<dbReference type="InterPro" id="IPR019038">
    <property type="entry name" value="POLD3"/>
</dbReference>
<evidence type="ECO:0000313" key="7">
    <source>
        <dbReference type="Proteomes" id="UP000813462"/>
    </source>
</evidence>
<dbReference type="EMBL" id="JAEACU010000012">
    <property type="protein sequence ID" value="KAH7512680.1"/>
    <property type="molecule type" value="Genomic_DNA"/>
</dbReference>
<evidence type="ECO:0000256" key="3">
    <source>
        <dbReference type="ARBA" id="ARBA00022705"/>
    </source>
</evidence>
<evidence type="ECO:0000256" key="4">
    <source>
        <dbReference type="ARBA" id="ARBA00023242"/>
    </source>
</evidence>
<sequence length="542" mass="59343">MFSVFRVKKKRKKKKEKEMAQIETLGILQDIQSLVSDQLQVVSYKWLSRNYLVSSSTAMRLLKEFVEKHENGFEVVYLLSGWLKSNPPIYHRKLVSGSKLPEAKQEFNESCSVQVYSVQACIPKDPAVLWNAEFLQAEELFKQPSTVDNCLRDNRFCGISNSFVKRNVEGTPLDISSSHLKSEVNLGLKSNLAHQSITVPQSLQNKGQQSSSKADLLSPSVAKDVKSESNGSEVHAQASKPPGDKKNTSLPAEEKKVQNGKGSSSTGGSLATFWSRASAKSKPSCPAENSNLIPNPAGASSDAQICAQEVVEGFSSDDDVHDINVKRASNGEGTRKRRVVFDFSDDDEYEDAVNLASPETVEGKSGRALKESINIPVPEKSNSNFDKQVEDKPKTKEEISIGSEQLLKEDSSVLRNDGAMAIFPTEKKNKQLNKEDKQIKAAPDSPKRKKILKTRIDERGREVTEVVCEGQETAPPKKAECDTTKVDNNLVTSAAVNRPPAAKKASAVGNTAPSNATGKTGNKKAGNKDSKQGNLLSFFKRV</sequence>
<proteinExistence type="predicted"/>
<name>A0A978UD37_ZIZJJ</name>
<evidence type="ECO:0000313" key="6">
    <source>
        <dbReference type="EMBL" id="KAH7512680.1"/>
    </source>
</evidence>
<feature type="region of interest" description="Disordered" evidence="5">
    <location>
        <begin position="201"/>
        <end position="303"/>
    </location>
</feature>
<dbReference type="GO" id="GO:0043625">
    <property type="term" value="C:delta DNA polymerase complex"/>
    <property type="evidence" value="ECO:0007669"/>
    <property type="project" value="InterPro"/>
</dbReference>
<dbReference type="Proteomes" id="UP000813462">
    <property type="component" value="Unassembled WGS sequence"/>
</dbReference>
<reference evidence="6" key="1">
    <citation type="journal article" date="2021" name="Front. Plant Sci.">
        <title>Chromosome-Scale Genome Assembly for Chinese Sour Jujube and Insights Into Its Genome Evolution and Domestication Signature.</title>
        <authorList>
            <person name="Shen L.-Y."/>
            <person name="Luo H."/>
            <person name="Wang X.-L."/>
            <person name="Wang X.-M."/>
            <person name="Qiu X.-J."/>
            <person name="Liu H."/>
            <person name="Zhou S.-S."/>
            <person name="Jia K.-H."/>
            <person name="Nie S."/>
            <person name="Bao Y.-T."/>
            <person name="Zhang R.-G."/>
            <person name="Yun Q.-Z."/>
            <person name="Chai Y.-H."/>
            <person name="Lu J.-Y."/>
            <person name="Li Y."/>
            <person name="Zhao S.-W."/>
            <person name="Mao J.-F."/>
            <person name="Jia S.-G."/>
            <person name="Mao Y.-M."/>
        </authorList>
    </citation>
    <scope>NUCLEOTIDE SEQUENCE</scope>
    <source>
        <strain evidence="6">AT0</strain>
        <tissue evidence="6">Leaf</tissue>
    </source>
</reference>
<accession>A0A978UD37</accession>
<dbReference type="GO" id="GO:0006297">
    <property type="term" value="P:nucleotide-excision repair, DNA gap filling"/>
    <property type="evidence" value="ECO:0007669"/>
    <property type="project" value="TreeGrafter"/>
</dbReference>
<feature type="compositionally biased region" description="Basic and acidic residues" evidence="5">
    <location>
        <begin position="361"/>
        <end position="370"/>
    </location>
</feature>
<organism evidence="6 7">
    <name type="scientific">Ziziphus jujuba var. spinosa</name>
    <dbReference type="NCBI Taxonomy" id="714518"/>
    <lineage>
        <taxon>Eukaryota</taxon>
        <taxon>Viridiplantae</taxon>
        <taxon>Streptophyta</taxon>
        <taxon>Embryophyta</taxon>
        <taxon>Tracheophyta</taxon>
        <taxon>Spermatophyta</taxon>
        <taxon>Magnoliopsida</taxon>
        <taxon>eudicotyledons</taxon>
        <taxon>Gunneridae</taxon>
        <taxon>Pentapetalae</taxon>
        <taxon>rosids</taxon>
        <taxon>fabids</taxon>
        <taxon>Rosales</taxon>
        <taxon>Rhamnaceae</taxon>
        <taxon>Paliureae</taxon>
        <taxon>Ziziphus</taxon>
    </lineage>
</organism>
<feature type="compositionally biased region" description="Polar residues" evidence="5">
    <location>
        <begin position="201"/>
        <end position="213"/>
    </location>
</feature>
<dbReference type="InterPro" id="IPR041913">
    <property type="entry name" value="POLD3_sf"/>
</dbReference>
<keyword evidence="3" id="KW-0235">DNA replication</keyword>
<dbReference type="Gene3D" id="3.90.1030.20">
    <property type="entry name" value="DNA polymerase delta, p66 (Cdc27) subunit, wHTH domain"/>
    <property type="match status" value="1"/>
</dbReference>
<comment type="subcellular location">
    <subcellularLocation>
        <location evidence="1">Nucleus</location>
    </subcellularLocation>
</comment>
<dbReference type="GO" id="GO:0006271">
    <property type="term" value="P:DNA strand elongation involved in DNA replication"/>
    <property type="evidence" value="ECO:0007669"/>
    <property type="project" value="TreeGrafter"/>
</dbReference>
<feature type="compositionally biased region" description="Basic and acidic residues" evidence="5">
    <location>
        <begin position="425"/>
        <end position="439"/>
    </location>
</feature>
<dbReference type="FunFam" id="3.90.1030.20:FF:000002">
    <property type="entry name" value="DNA polymerase delta subunit"/>
    <property type="match status" value="1"/>
</dbReference>
<dbReference type="PANTHER" id="PTHR17598:SF13">
    <property type="entry name" value="DNA POLYMERASE DELTA SUBUNIT 3"/>
    <property type="match status" value="1"/>
</dbReference>
<comment type="caution">
    <text evidence="6">The sequence shown here is derived from an EMBL/GenBank/DDBJ whole genome shotgun (WGS) entry which is preliminary data.</text>
</comment>